<feature type="active site" description="For GATase activity" evidence="8">
    <location>
        <position position="2"/>
    </location>
</feature>
<evidence type="ECO:0000256" key="4">
    <source>
        <dbReference type="ARBA" id="ARBA00022741"/>
    </source>
</evidence>
<dbReference type="InterPro" id="IPR051786">
    <property type="entry name" value="ASN_synthetase/amidase"/>
</dbReference>
<dbReference type="CDD" id="cd01991">
    <property type="entry name" value="Asn_synthase_B_C"/>
    <property type="match status" value="1"/>
</dbReference>
<evidence type="ECO:0000259" key="11">
    <source>
        <dbReference type="PROSITE" id="PS51278"/>
    </source>
</evidence>
<feature type="binding site" evidence="9">
    <location>
        <begin position="363"/>
        <end position="364"/>
    </location>
    <ligand>
        <name>ATP</name>
        <dbReference type="ChEBI" id="CHEBI:30616"/>
    </ligand>
</feature>
<keyword evidence="4 9" id="KW-0547">Nucleotide-binding</keyword>
<dbReference type="EMBL" id="CADCTQ010000255">
    <property type="protein sequence ID" value="CAA9269719.1"/>
    <property type="molecule type" value="Genomic_DNA"/>
</dbReference>
<dbReference type="InterPro" id="IPR006426">
    <property type="entry name" value="Asn_synth_AEB"/>
</dbReference>
<dbReference type="NCBIfam" id="TIGR01536">
    <property type="entry name" value="asn_synth_AEB"/>
    <property type="match status" value="1"/>
</dbReference>
<evidence type="ECO:0000256" key="10">
    <source>
        <dbReference type="PIRSR" id="PIRSR001589-3"/>
    </source>
</evidence>
<dbReference type="Pfam" id="PF00733">
    <property type="entry name" value="Asn_synthase"/>
    <property type="match status" value="1"/>
</dbReference>
<proteinExistence type="inferred from homology"/>
<dbReference type="Pfam" id="PF13537">
    <property type="entry name" value="GATase_7"/>
    <property type="match status" value="1"/>
</dbReference>
<keyword evidence="8" id="KW-0028">Amino-acid biosynthesis</keyword>
<name>A0A6J4J5W3_9SPHI</name>
<accession>A0A6J4J5W3</accession>
<dbReference type="SUPFAM" id="SSF52402">
    <property type="entry name" value="Adenine nucleotide alpha hydrolases-like"/>
    <property type="match status" value="1"/>
</dbReference>
<organism evidence="12">
    <name type="scientific">uncultured Cytophagales bacterium</name>
    <dbReference type="NCBI Taxonomy" id="158755"/>
    <lineage>
        <taxon>Bacteria</taxon>
        <taxon>Pseudomonadati</taxon>
        <taxon>Bacteroidota</taxon>
        <taxon>Sphingobacteriia</taxon>
        <taxon>Sphingobacteriales</taxon>
        <taxon>environmental samples</taxon>
    </lineage>
</organism>
<dbReference type="InterPro" id="IPR029055">
    <property type="entry name" value="Ntn_hydrolases_N"/>
</dbReference>
<evidence type="ECO:0000313" key="12">
    <source>
        <dbReference type="EMBL" id="CAA9269719.1"/>
    </source>
</evidence>
<gene>
    <name evidence="12" type="ORF">AVDCRST_MAG56-2982</name>
</gene>
<dbReference type="InterPro" id="IPR033738">
    <property type="entry name" value="AsnB_N"/>
</dbReference>
<comment type="pathway">
    <text evidence="1">Amino-acid biosynthesis; L-asparagine biosynthesis; L-asparagine from L-aspartate (L-Gln route): step 1/1.</text>
</comment>
<protein>
    <recommendedName>
        <fullName evidence="3">asparagine synthase (glutamine-hydrolyzing)</fullName>
        <ecNumber evidence="3">6.3.5.4</ecNumber>
    </recommendedName>
</protein>
<dbReference type="GO" id="GO:0006529">
    <property type="term" value="P:asparagine biosynthetic process"/>
    <property type="evidence" value="ECO:0007669"/>
    <property type="project" value="UniProtKB-KW"/>
</dbReference>
<dbReference type="Gene3D" id="3.60.20.10">
    <property type="entry name" value="Glutamine Phosphoribosylpyrophosphate, subunit 1, domain 1"/>
    <property type="match status" value="1"/>
</dbReference>
<feature type="binding site" evidence="9">
    <location>
        <position position="289"/>
    </location>
    <ligand>
        <name>ATP</name>
        <dbReference type="ChEBI" id="CHEBI:30616"/>
    </ligand>
</feature>
<dbReference type="GO" id="GO:0004066">
    <property type="term" value="F:asparagine synthase (glutamine-hydrolyzing) activity"/>
    <property type="evidence" value="ECO:0007669"/>
    <property type="project" value="UniProtKB-EC"/>
</dbReference>
<comment type="catalytic activity">
    <reaction evidence="7">
        <text>L-aspartate + L-glutamine + ATP + H2O = L-asparagine + L-glutamate + AMP + diphosphate + H(+)</text>
        <dbReference type="Rhea" id="RHEA:12228"/>
        <dbReference type="ChEBI" id="CHEBI:15377"/>
        <dbReference type="ChEBI" id="CHEBI:15378"/>
        <dbReference type="ChEBI" id="CHEBI:29985"/>
        <dbReference type="ChEBI" id="CHEBI:29991"/>
        <dbReference type="ChEBI" id="CHEBI:30616"/>
        <dbReference type="ChEBI" id="CHEBI:33019"/>
        <dbReference type="ChEBI" id="CHEBI:58048"/>
        <dbReference type="ChEBI" id="CHEBI:58359"/>
        <dbReference type="ChEBI" id="CHEBI:456215"/>
        <dbReference type="EC" id="6.3.5.4"/>
    </reaction>
</comment>
<evidence type="ECO:0000256" key="8">
    <source>
        <dbReference type="PIRSR" id="PIRSR001589-1"/>
    </source>
</evidence>
<evidence type="ECO:0000256" key="6">
    <source>
        <dbReference type="ARBA" id="ARBA00022962"/>
    </source>
</evidence>
<feature type="binding site" evidence="9">
    <location>
        <position position="101"/>
    </location>
    <ligand>
        <name>L-glutamine</name>
        <dbReference type="ChEBI" id="CHEBI:58359"/>
    </ligand>
</feature>
<reference evidence="12" key="1">
    <citation type="submission" date="2020-02" db="EMBL/GenBank/DDBJ databases">
        <authorList>
            <person name="Meier V. D."/>
        </authorList>
    </citation>
    <scope>NUCLEOTIDE SEQUENCE</scope>
    <source>
        <strain evidence="12">AVDCRST_MAG56</strain>
    </source>
</reference>
<dbReference type="AlphaFoldDB" id="A0A6J4J5W3"/>
<dbReference type="GO" id="GO:0005829">
    <property type="term" value="C:cytosol"/>
    <property type="evidence" value="ECO:0007669"/>
    <property type="project" value="TreeGrafter"/>
</dbReference>
<keyword evidence="8" id="KW-0061">Asparagine biosynthesis</keyword>
<keyword evidence="12" id="KW-0436">Ligase</keyword>
<dbReference type="PANTHER" id="PTHR43284">
    <property type="entry name" value="ASPARAGINE SYNTHETASE (GLUTAMINE-HYDROLYZING)"/>
    <property type="match status" value="1"/>
</dbReference>
<dbReference type="EC" id="6.3.5.4" evidence="3"/>
<dbReference type="GO" id="GO:0005524">
    <property type="term" value="F:ATP binding"/>
    <property type="evidence" value="ECO:0007669"/>
    <property type="project" value="UniProtKB-KW"/>
</dbReference>
<evidence type="ECO:0000256" key="5">
    <source>
        <dbReference type="ARBA" id="ARBA00022840"/>
    </source>
</evidence>
<dbReference type="InterPro" id="IPR014729">
    <property type="entry name" value="Rossmann-like_a/b/a_fold"/>
</dbReference>
<feature type="site" description="Important for beta-aspartyl-AMP intermediate formation" evidence="10">
    <location>
        <position position="365"/>
    </location>
</feature>
<evidence type="ECO:0000256" key="1">
    <source>
        <dbReference type="ARBA" id="ARBA00005187"/>
    </source>
</evidence>
<dbReference type="PROSITE" id="PS51278">
    <property type="entry name" value="GATASE_TYPE_2"/>
    <property type="match status" value="1"/>
</dbReference>
<dbReference type="InterPro" id="IPR017932">
    <property type="entry name" value="GATase_2_dom"/>
</dbReference>
<keyword evidence="6 8" id="KW-0315">Glutamine amidotransferase</keyword>
<sequence>MCGITGIYAFNEVGRFFTINLFAANDTLSRRGPDTGNAFTHGYAGLGHRRLSILDTSSGGNQPMTDPAGRYTIVFNGEIFNFQELKQQLLQKGVAFHSTSDTEVLLHLYIREGEGCLYKLNGFFAFAVYDAQEDSLFVARDRMGIKPLLYSLDEDKFLFASEMKAMFAYGIPRDLDYASLQQFLQFNYIPAPHTIFQRVKKLLPGHFIKMKGLEVTQQCWYTIPQQYDRPGVSDYAGAQERLSQLLEASVKRRLISDVPLGAFLSGGIDSSVIVALAARHTDHLNTFSIGYKDEPFFDETRYANLVARKFKTNHTVFSLSNDDLYEHLFDMLDYTDEPFADSSALAVFILSKRTRKKVTVALSGDGADELFAGYNKHRGEYRIREGGLTTELAKGLAPLWNALPKSRNNPLGNKVRQLQKLAEGARLDEKDRYWRFATFTPASDARQLLSESSRTRAAEAELAERKARILQHLRQGGDFNEFLFTDVQLVLPNDMLTKVDLMSMAHGLEVRVPFLDYTVVEFAFSLPTEYKIDGRLKKKIVQDAFRSELPKELYNRPKHGFEVPLLKWMRNELQSLIQNDLLKDSFVAEQGIFDPAEVRRLKEKLFSANPEDVHARLWGLIVFQYWWKKWAKS</sequence>
<evidence type="ECO:0000256" key="2">
    <source>
        <dbReference type="ARBA" id="ARBA00005752"/>
    </source>
</evidence>
<evidence type="ECO:0000256" key="7">
    <source>
        <dbReference type="ARBA" id="ARBA00048741"/>
    </source>
</evidence>
<dbReference type="PIRSF" id="PIRSF001589">
    <property type="entry name" value="Asn_synthetase_glu-h"/>
    <property type="match status" value="1"/>
</dbReference>
<dbReference type="PANTHER" id="PTHR43284:SF1">
    <property type="entry name" value="ASPARAGINE SYNTHETASE"/>
    <property type="match status" value="1"/>
</dbReference>
<evidence type="ECO:0000256" key="3">
    <source>
        <dbReference type="ARBA" id="ARBA00012737"/>
    </source>
</evidence>
<evidence type="ECO:0000256" key="9">
    <source>
        <dbReference type="PIRSR" id="PIRSR001589-2"/>
    </source>
</evidence>
<feature type="domain" description="Glutamine amidotransferase type-2" evidence="11">
    <location>
        <begin position="2"/>
        <end position="213"/>
    </location>
</feature>
<dbReference type="CDD" id="cd00712">
    <property type="entry name" value="AsnB"/>
    <property type="match status" value="1"/>
</dbReference>
<dbReference type="InterPro" id="IPR001962">
    <property type="entry name" value="Asn_synthase"/>
</dbReference>
<dbReference type="Gene3D" id="3.40.50.620">
    <property type="entry name" value="HUPs"/>
    <property type="match status" value="2"/>
</dbReference>
<keyword evidence="5 9" id="KW-0067">ATP-binding</keyword>
<dbReference type="SUPFAM" id="SSF56235">
    <property type="entry name" value="N-terminal nucleophile aminohydrolases (Ntn hydrolases)"/>
    <property type="match status" value="1"/>
</dbReference>
<comment type="similarity">
    <text evidence="2">Belongs to the asparagine synthetase family.</text>
</comment>